<dbReference type="Pfam" id="PF02146">
    <property type="entry name" value="SIR2"/>
    <property type="match status" value="1"/>
</dbReference>
<comment type="function">
    <text evidence="3">NAD-dependent lysine deacetylase and desuccinylase that specifically removes acetyl and succinyl groups on target proteins. Modulates the activities of several proteins which are inactive in their acylated form.</text>
</comment>
<evidence type="ECO:0000313" key="6">
    <source>
        <dbReference type="EMBL" id="UWN65118.1"/>
    </source>
</evidence>
<evidence type="ECO:0000256" key="2">
    <source>
        <dbReference type="ARBA" id="ARBA00023027"/>
    </source>
</evidence>
<feature type="binding site" evidence="3">
    <location>
        <position position="59"/>
    </location>
    <ligand>
        <name>substrate</name>
    </ligand>
</feature>
<reference evidence="6" key="1">
    <citation type="journal article" date="2022" name="Cell">
        <title>Design, construction, and in vivo augmentation of a complex gut microbiome.</title>
        <authorList>
            <person name="Cheng A.G."/>
            <person name="Ho P.Y."/>
            <person name="Aranda-Diaz A."/>
            <person name="Jain S."/>
            <person name="Yu F.B."/>
            <person name="Meng X."/>
            <person name="Wang M."/>
            <person name="Iakiviak M."/>
            <person name="Nagashima K."/>
            <person name="Zhao A."/>
            <person name="Murugkar P."/>
            <person name="Patil A."/>
            <person name="Atabakhsh K."/>
            <person name="Weakley A."/>
            <person name="Yan J."/>
            <person name="Brumbaugh A.R."/>
            <person name="Higginbottom S."/>
            <person name="Dimas A."/>
            <person name="Shiver A.L."/>
            <person name="Deutschbauer A."/>
            <person name="Neff N."/>
            <person name="Sonnenburg J.L."/>
            <person name="Huang K.C."/>
            <person name="Fischbach M.A."/>
        </authorList>
    </citation>
    <scope>NUCLEOTIDE SEQUENCE</scope>
    <source>
        <strain evidence="6">JC50</strain>
    </source>
</reference>
<dbReference type="Proteomes" id="UP001058267">
    <property type="component" value="Chromosome"/>
</dbReference>
<evidence type="ECO:0000259" key="5">
    <source>
        <dbReference type="PROSITE" id="PS50305"/>
    </source>
</evidence>
<keyword evidence="3" id="KW-0963">Cytoplasm</keyword>
<dbReference type="EC" id="2.3.1.286" evidence="3"/>
<feature type="binding site" evidence="3">
    <location>
        <begin position="92"/>
        <end position="95"/>
    </location>
    <ligand>
        <name>NAD(+)</name>
        <dbReference type="ChEBI" id="CHEBI:57540"/>
    </ligand>
</feature>
<evidence type="ECO:0000256" key="1">
    <source>
        <dbReference type="ARBA" id="ARBA00022679"/>
    </source>
</evidence>
<dbReference type="PANTHER" id="PTHR11085">
    <property type="entry name" value="NAD-DEPENDENT PROTEIN DEACYLASE SIRTUIN-5, MITOCHONDRIAL-RELATED"/>
    <property type="match status" value="1"/>
</dbReference>
<dbReference type="InterPro" id="IPR050134">
    <property type="entry name" value="NAD-dep_sirtuin_deacylases"/>
</dbReference>
<dbReference type="EMBL" id="CP102252">
    <property type="protein sequence ID" value="UWN65118.1"/>
    <property type="molecule type" value="Genomic_DNA"/>
</dbReference>
<feature type="binding site" evidence="3">
    <location>
        <position position="62"/>
    </location>
    <ligand>
        <name>substrate</name>
    </ligand>
</feature>
<protein>
    <recommendedName>
        <fullName evidence="3">NAD-dependent protein deacylase</fullName>
        <ecNumber evidence="3">2.3.1.286</ecNumber>
    </recommendedName>
    <alternativeName>
        <fullName evidence="3">Regulatory protein SIR2 homolog</fullName>
    </alternativeName>
</protein>
<dbReference type="InterPro" id="IPR026591">
    <property type="entry name" value="Sirtuin_cat_small_dom_sf"/>
</dbReference>
<dbReference type="InterPro" id="IPR029035">
    <property type="entry name" value="DHS-like_NAD/FAD-binding_dom"/>
</dbReference>
<organism evidence="6 7">
    <name type="scientific">Alistipes senegalensis JC50</name>
    <dbReference type="NCBI Taxonomy" id="1033732"/>
    <lineage>
        <taxon>Bacteria</taxon>
        <taxon>Pseudomonadati</taxon>
        <taxon>Bacteroidota</taxon>
        <taxon>Bacteroidia</taxon>
        <taxon>Bacteroidales</taxon>
        <taxon>Rikenellaceae</taxon>
        <taxon>Alistipes</taxon>
    </lineage>
</organism>
<dbReference type="Gene3D" id="3.40.50.1220">
    <property type="entry name" value="TPP-binding domain"/>
    <property type="match status" value="1"/>
</dbReference>
<proteinExistence type="inferred from homology"/>
<keyword evidence="2 3" id="KW-0520">NAD</keyword>
<dbReference type="InterPro" id="IPR027546">
    <property type="entry name" value="Sirtuin_class_III"/>
</dbReference>
<dbReference type="PANTHER" id="PTHR11085:SF4">
    <property type="entry name" value="NAD-DEPENDENT PROTEIN DEACYLASE"/>
    <property type="match status" value="1"/>
</dbReference>
<comment type="catalytic activity">
    <reaction evidence="3">
        <text>N(6)-acetyl-L-lysyl-[protein] + NAD(+) + H2O = 2''-O-acetyl-ADP-D-ribose + nicotinamide + L-lysyl-[protein]</text>
        <dbReference type="Rhea" id="RHEA:43636"/>
        <dbReference type="Rhea" id="RHEA-COMP:9752"/>
        <dbReference type="Rhea" id="RHEA-COMP:10731"/>
        <dbReference type="ChEBI" id="CHEBI:15377"/>
        <dbReference type="ChEBI" id="CHEBI:17154"/>
        <dbReference type="ChEBI" id="CHEBI:29969"/>
        <dbReference type="ChEBI" id="CHEBI:57540"/>
        <dbReference type="ChEBI" id="CHEBI:61930"/>
        <dbReference type="ChEBI" id="CHEBI:83767"/>
        <dbReference type="EC" id="2.3.1.286"/>
    </reaction>
</comment>
<name>A0ABY5V675_9BACT</name>
<keyword evidence="7" id="KW-1185">Reference proteome</keyword>
<accession>A0ABY5V675</accession>
<evidence type="ECO:0000256" key="3">
    <source>
        <dbReference type="HAMAP-Rule" id="MF_01121"/>
    </source>
</evidence>
<feature type="active site" description="Proton acceptor" evidence="3">
    <location>
        <position position="110"/>
    </location>
</feature>
<sequence length="241" mass="27171">MANKSAKQKLVVLTGAGISAESGLATFRDTNGLWKQYDAKKLASLDGFKENPQAVLDFYNYRRNELLNVKPNYAHLLLAELEKYYKVTIITQNVDNLHERAGSTHIIHLHGELTKVTSSKDKLNPRYIKDYPLNIPIRIGDKAGDDSQLRPFIVWFGESVYAMEVAIDWIMEADIFVVIGTSLTVYPAANLVEYVRSEAIKFIIDPTDLSDKLPNGFSHIQDYAASGVKRLVNELVLNRKL</sequence>
<dbReference type="SUPFAM" id="SSF52467">
    <property type="entry name" value="DHS-like NAD/FAD-binding domain"/>
    <property type="match status" value="1"/>
</dbReference>
<evidence type="ECO:0000256" key="4">
    <source>
        <dbReference type="PROSITE-ProRule" id="PRU00236"/>
    </source>
</evidence>
<dbReference type="RefSeq" id="WP_019150253.1">
    <property type="nucleotide sequence ID" value="NZ_CP102252.1"/>
</dbReference>
<feature type="binding site" evidence="3">
    <location>
        <position position="224"/>
    </location>
    <ligand>
        <name>NAD(+)</name>
        <dbReference type="ChEBI" id="CHEBI:57540"/>
    </ligand>
</feature>
<feature type="binding site" evidence="3">
    <location>
        <begin position="15"/>
        <end position="34"/>
    </location>
    <ligand>
        <name>NAD(+)</name>
        <dbReference type="ChEBI" id="CHEBI:57540"/>
    </ligand>
</feature>
<comment type="catalytic activity">
    <reaction evidence="3">
        <text>N(6)-succinyl-L-lysyl-[protein] + NAD(+) + H2O = 2''-O-succinyl-ADP-D-ribose + nicotinamide + L-lysyl-[protein]</text>
        <dbReference type="Rhea" id="RHEA:47668"/>
        <dbReference type="Rhea" id="RHEA-COMP:9752"/>
        <dbReference type="Rhea" id="RHEA-COMP:11877"/>
        <dbReference type="ChEBI" id="CHEBI:15377"/>
        <dbReference type="ChEBI" id="CHEBI:17154"/>
        <dbReference type="ChEBI" id="CHEBI:29969"/>
        <dbReference type="ChEBI" id="CHEBI:57540"/>
        <dbReference type="ChEBI" id="CHEBI:87830"/>
        <dbReference type="ChEBI" id="CHEBI:87832"/>
    </reaction>
</comment>
<keyword evidence="1" id="KW-0808">Transferase</keyword>
<gene>
    <name evidence="3" type="primary">cobB</name>
    <name evidence="6" type="ORF">NQ519_15490</name>
</gene>
<evidence type="ECO:0000313" key="7">
    <source>
        <dbReference type="Proteomes" id="UP001058267"/>
    </source>
</evidence>
<feature type="domain" description="Deacetylase sirtuin-type" evidence="5">
    <location>
        <begin position="1"/>
        <end position="238"/>
    </location>
</feature>
<dbReference type="InterPro" id="IPR026590">
    <property type="entry name" value="Ssirtuin_cat_dom"/>
</dbReference>
<dbReference type="Gene3D" id="3.30.1600.10">
    <property type="entry name" value="SIR2/SIRT2 'Small Domain"/>
    <property type="match status" value="1"/>
</dbReference>
<dbReference type="InterPro" id="IPR003000">
    <property type="entry name" value="Sirtuin"/>
</dbReference>
<comment type="domain">
    <text evidence="3">2 residues (Tyr-59 and Arg-62) present in a large hydrophobic pocket are probably involved in substrate specificity. They are important for desuccinylation activity, but dispensable for deacetylation activity.</text>
</comment>
<comment type="similarity">
    <text evidence="3">Belongs to the sirtuin family. Class III subfamily.</text>
</comment>
<comment type="caution">
    <text evidence="3 4">Lacks conserved residue(s) required for the propagation of feature annotation.</text>
</comment>
<dbReference type="PROSITE" id="PS50305">
    <property type="entry name" value="SIRTUIN"/>
    <property type="match status" value="1"/>
</dbReference>
<comment type="subcellular location">
    <subcellularLocation>
        <location evidence="3">Cytoplasm</location>
    </subcellularLocation>
</comment>
<feature type="binding site" evidence="3">
    <location>
        <begin position="180"/>
        <end position="182"/>
    </location>
    <ligand>
        <name>NAD(+)</name>
        <dbReference type="ChEBI" id="CHEBI:57540"/>
    </ligand>
</feature>
<dbReference type="HAMAP" id="MF_01121">
    <property type="entry name" value="Sirtuin_ClassIII"/>
    <property type="match status" value="1"/>
</dbReference>